<dbReference type="GO" id="GO:0005524">
    <property type="term" value="F:ATP binding"/>
    <property type="evidence" value="ECO:0007669"/>
    <property type="project" value="InterPro"/>
</dbReference>
<dbReference type="EMBL" id="SGBB01000004">
    <property type="protein sequence ID" value="RZD18919.1"/>
    <property type="molecule type" value="Genomic_DNA"/>
</dbReference>
<name>A0A519BNX9_9DELT</name>
<organism evidence="1 2">
    <name type="scientific">Candidatus Acididesulfobacter diazotrophicus</name>
    <dbReference type="NCBI Taxonomy" id="2597226"/>
    <lineage>
        <taxon>Bacteria</taxon>
        <taxon>Deltaproteobacteria</taxon>
        <taxon>Candidatus Acidulodesulfobacterales</taxon>
        <taxon>Candidatus Acididesulfobacter</taxon>
    </lineage>
</organism>
<dbReference type="PANTHER" id="PTHR46638:SF1">
    <property type="entry name" value="CORRINOID ADENOSYLTRANSFERASE"/>
    <property type="match status" value="1"/>
</dbReference>
<dbReference type="PIRSF" id="PIRSF015617">
    <property type="entry name" value="Adensltrnsf_CobA"/>
    <property type="match status" value="1"/>
</dbReference>
<dbReference type="GO" id="GO:0009236">
    <property type="term" value="P:cobalamin biosynthetic process"/>
    <property type="evidence" value="ECO:0007669"/>
    <property type="project" value="UniProtKB-UniPathway"/>
</dbReference>
<evidence type="ECO:0000313" key="1">
    <source>
        <dbReference type="EMBL" id="RZD18919.1"/>
    </source>
</evidence>
<dbReference type="Pfam" id="PF02572">
    <property type="entry name" value="CobA_CobO_BtuR"/>
    <property type="match status" value="1"/>
</dbReference>
<dbReference type="InterPro" id="IPR003724">
    <property type="entry name" value="CblAdoTrfase_CobA"/>
</dbReference>
<dbReference type="CDD" id="cd00561">
    <property type="entry name" value="CobA_ACA"/>
    <property type="match status" value="1"/>
</dbReference>
<dbReference type="Proteomes" id="UP000319296">
    <property type="component" value="Unassembled WGS sequence"/>
</dbReference>
<dbReference type="UniPathway" id="UPA00148">
    <property type="reaction ID" value="UER00233"/>
</dbReference>
<dbReference type="AlphaFoldDB" id="A0A519BNX9"/>
<dbReference type="SUPFAM" id="SSF52540">
    <property type="entry name" value="P-loop containing nucleoside triphosphate hydrolases"/>
    <property type="match status" value="1"/>
</dbReference>
<protein>
    <submittedName>
        <fullName evidence="1">Cob(I)yrinic acid a,c-diamide adenosyltransferase</fullName>
    </submittedName>
</protein>
<accession>A0A519BNX9</accession>
<dbReference type="GO" id="GO:0008817">
    <property type="term" value="F:corrinoid adenosyltransferase activity"/>
    <property type="evidence" value="ECO:0007669"/>
    <property type="project" value="InterPro"/>
</dbReference>
<reference evidence="1 2" key="1">
    <citation type="journal article" date="2019" name="ISME J.">
        <title>Insights into ecological role of a new deltaproteobacterial order Candidatus Acidulodesulfobacterales by metagenomics and metatranscriptomics.</title>
        <authorList>
            <person name="Tan S."/>
            <person name="Liu J."/>
            <person name="Fang Y."/>
            <person name="Hedlund B.P."/>
            <person name="Lian Z.H."/>
            <person name="Huang L.Y."/>
            <person name="Li J.T."/>
            <person name="Huang L.N."/>
            <person name="Li W.J."/>
            <person name="Jiang H.C."/>
            <person name="Dong H.L."/>
            <person name="Shu W.S."/>
        </authorList>
    </citation>
    <scope>NUCLEOTIDE SEQUENCE [LARGE SCALE GENOMIC DNA]</scope>
    <source>
        <strain evidence="1">AP1</strain>
    </source>
</reference>
<proteinExistence type="predicted"/>
<gene>
    <name evidence="1" type="ORF">EVG15_03655</name>
</gene>
<evidence type="ECO:0000313" key="2">
    <source>
        <dbReference type="Proteomes" id="UP000319296"/>
    </source>
</evidence>
<dbReference type="PANTHER" id="PTHR46638">
    <property type="entry name" value="CORRINOID ADENOSYLTRANSFERASE"/>
    <property type="match status" value="1"/>
</dbReference>
<sequence>MDKNTKENNKKCDLDKDLSIHNNWFNDTLISVFELGLVQVYTGNGKGKTTAALGQALRACGHNLKSVVIQFLKGGSYTGEFKIQEKLQPFFKIYQFGNPYFINKNCIREEDLELNRNGFKLALEIATQQNDIHILVLDEINVAVNIGIIKIDEVLNLIKNKRKDIELILTGRYASQEIIDAADLVTEMKEIKHYYNNNVTSRFGIEK</sequence>
<dbReference type="InterPro" id="IPR027417">
    <property type="entry name" value="P-loop_NTPase"/>
</dbReference>
<keyword evidence="1" id="KW-0808">Transferase</keyword>
<comment type="caution">
    <text evidence="1">The sequence shown here is derived from an EMBL/GenBank/DDBJ whole genome shotgun (WGS) entry which is preliminary data.</text>
</comment>
<dbReference type="Gene3D" id="3.40.50.300">
    <property type="entry name" value="P-loop containing nucleotide triphosphate hydrolases"/>
    <property type="match status" value="1"/>
</dbReference>